<protein>
    <submittedName>
        <fullName evidence="2">Uncharacterized protein</fullName>
    </submittedName>
</protein>
<comment type="caution">
    <text evidence="2">The sequence shown here is derived from an EMBL/GenBank/DDBJ whole genome shotgun (WGS) entry which is preliminary data.</text>
</comment>
<organism evidence="2 3">
    <name type="scientific">Catellatospora methionotrophica</name>
    <dbReference type="NCBI Taxonomy" id="121620"/>
    <lineage>
        <taxon>Bacteria</taxon>
        <taxon>Bacillati</taxon>
        <taxon>Actinomycetota</taxon>
        <taxon>Actinomycetes</taxon>
        <taxon>Micromonosporales</taxon>
        <taxon>Micromonosporaceae</taxon>
        <taxon>Catellatospora</taxon>
    </lineage>
</organism>
<keyword evidence="1" id="KW-0472">Membrane</keyword>
<evidence type="ECO:0000313" key="2">
    <source>
        <dbReference type="EMBL" id="GIG14782.1"/>
    </source>
</evidence>
<reference evidence="2" key="1">
    <citation type="submission" date="2021-01" db="EMBL/GenBank/DDBJ databases">
        <title>Whole genome shotgun sequence of Catellatospora methionotrophica NBRC 14553.</title>
        <authorList>
            <person name="Komaki H."/>
            <person name="Tamura T."/>
        </authorList>
    </citation>
    <scope>NUCLEOTIDE SEQUENCE</scope>
    <source>
        <strain evidence="2">NBRC 14553</strain>
    </source>
</reference>
<dbReference type="EMBL" id="BONJ01000016">
    <property type="protein sequence ID" value="GIG14782.1"/>
    <property type="molecule type" value="Genomic_DNA"/>
</dbReference>
<keyword evidence="1" id="KW-1133">Transmembrane helix</keyword>
<sequence length="152" mass="15611">MMPTQKLPREVSVTLPEWVKAAVIAAAASAAAVLCTPWAAALVPDAPGSSDYHVPLTWQDAAQPVALAIIALAGGRWGLSVLVTGLAVTMPAAVVYSVYGEYFVDAAGAGLWPVGIVVLAPLVFGAAVGLAALGRMRRRRLGARRRAARAAA</sequence>
<keyword evidence="1" id="KW-0812">Transmembrane</keyword>
<dbReference type="AlphaFoldDB" id="A0A8J3L9C2"/>
<name>A0A8J3L9C2_9ACTN</name>
<proteinExistence type="predicted"/>
<feature type="transmembrane region" description="Helical" evidence="1">
    <location>
        <begin position="21"/>
        <end position="40"/>
    </location>
</feature>
<accession>A0A8J3L9C2</accession>
<feature type="transmembrane region" description="Helical" evidence="1">
    <location>
        <begin position="52"/>
        <end position="72"/>
    </location>
</feature>
<evidence type="ECO:0000313" key="3">
    <source>
        <dbReference type="Proteomes" id="UP000660339"/>
    </source>
</evidence>
<feature type="transmembrane region" description="Helical" evidence="1">
    <location>
        <begin position="79"/>
        <end position="99"/>
    </location>
</feature>
<keyword evidence="3" id="KW-1185">Reference proteome</keyword>
<evidence type="ECO:0000256" key="1">
    <source>
        <dbReference type="SAM" id="Phobius"/>
    </source>
</evidence>
<feature type="transmembrane region" description="Helical" evidence="1">
    <location>
        <begin position="111"/>
        <end position="134"/>
    </location>
</feature>
<gene>
    <name evidence="2" type="ORF">Cme02nite_31140</name>
</gene>
<dbReference type="Proteomes" id="UP000660339">
    <property type="component" value="Unassembled WGS sequence"/>
</dbReference>